<organism evidence="4 5">
    <name type="scientific">Neopusillimonas maritima</name>
    <dbReference type="NCBI Taxonomy" id="2026239"/>
    <lineage>
        <taxon>Bacteria</taxon>
        <taxon>Pseudomonadati</taxon>
        <taxon>Pseudomonadota</taxon>
        <taxon>Betaproteobacteria</taxon>
        <taxon>Burkholderiales</taxon>
        <taxon>Alcaligenaceae</taxon>
        <taxon>Neopusillimonas</taxon>
    </lineage>
</organism>
<comment type="caution">
    <text evidence="4">The sequence shown here is derived from an EMBL/GenBank/DDBJ whole genome shotgun (WGS) entry which is preliminary data.</text>
</comment>
<evidence type="ECO:0000256" key="1">
    <source>
        <dbReference type="ARBA" id="ARBA00023002"/>
    </source>
</evidence>
<feature type="domain" description="Mannitol dehydrogenase N-terminal" evidence="2">
    <location>
        <begin position="29"/>
        <end position="280"/>
    </location>
</feature>
<dbReference type="GO" id="GO:0016616">
    <property type="term" value="F:oxidoreductase activity, acting on the CH-OH group of donors, NAD or NADP as acceptor"/>
    <property type="evidence" value="ECO:0007669"/>
    <property type="project" value="TreeGrafter"/>
</dbReference>
<evidence type="ECO:0000313" key="4">
    <source>
        <dbReference type="EMBL" id="RIY42349.1"/>
    </source>
</evidence>
<gene>
    <name evidence="4" type="ORF">CJP73_02665</name>
</gene>
<dbReference type="InterPro" id="IPR050988">
    <property type="entry name" value="Mannitol_DH/Oxidoreductase"/>
</dbReference>
<dbReference type="InterPro" id="IPR036291">
    <property type="entry name" value="NAD(P)-bd_dom_sf"/>
</dbReference>
<dbReference type="SUPFAM" id="SSF51735">
    <property type="entry name" value="NAD(P)-binding Rossmann-fold domains"/>
    <property type="match status" value="1"/>
</dbReference>
<dbReference type="InterPro" id="IPR013328">
    <property type="entry name" value="6PGD_dom2"/>
</dbReference>
<dbReference type="OrthoDB" id="271711at2"/>
<keyword evidence="1" id="KW-0560">Oxidoreductase</keyword>
<dbReference type="RefSeq" id="WP_119515414.1">
    <property type="nucleotide sequence ID" value="NZ_NQYH01000001.1"/>
</dbReference>
<accession>A0A3A1YYG0</accession>
<dbReference type="EMBL" id="NQYH01000001">
    <property type="protein sequence ID" value="RIY42349.1"/>
    <property type="molecule type" value="Genomic_DNA"/>
</dbReference>
<dbReference type="SUPFAM" id="SSF48179">
    <property type="entry name" value="6-phosphogluconate dehydrogenase C-terminal domain-like"/>
    <property type="match status" value="1"/>
</dbReference>
<evidence type="ECO:0000259" key="3">
    <source>
        <dbReference type="Pfam" id="PF08125"/>
    </source>
</evidence>
<sequence>MNRLSPETLLQLPESVDKPAYERNCVPIRIVHLGAGAFFRSHLAVYTDEVMKKGDTQWGIMGVSLRSPGIDRALTPQNGLYSVLELAAEQSRLRVVGSVVEVVSLPDEPDRVLRTLTQPQIAIVSMTLTDKGYGYDACEDCLKTNDPDIARDLQNPRHPRSAIGVLAWAVAQRKRLGYKPFTLMSCDNIPANGKVLQRVLEQYIQEVQDSLGDKELLRYFLDQYACPCTLVDRLTPPVQGKDIDWVEQTLGVHDAAPVVTEPYSLFVMQDWFSNDRPAWETVGAVATAHVSSYEKLRYRLLDASYLAIGYLGYFEGFATLYQAHQNPVIRQFVAELMDDAAATLGKRPEYDWRVFKEEWVRRFDNPELRVGTAQLRIETSHILIYAIVPAVAERLRHGLSIDRHAKVLALWIRWLMRASEAGAEPLDDLRAGLLLERVNAAGGAHADPYAVVDNILSFEALFGARLSKDAEFKRAVTAALQQSMVAS</sequence>
<proteinExistence type="predicted"/>
<evidence type="ECO:0008006" key="6">
    <source>
        <dbReference type="Google" id="ProtNLM"/>
    </source>
</evidence>
<protein>
    <recommendedName>
        <fullName evidence="6">Mannitol dehydrogenase</fullName>
    </recommendedName>
</protein>
<dbReference type="InterPro" id="IPR013118">
    <property type="entry name" value="Mannitol_DH_C"/>
</dbReference>
<dbReference type="Gene3D" id="1.10.1040.10">
    <property type="entry name" value="N-(1-d-carboxylethyl)-l-norvaline Dehydrogenase, domain 2"/>
    <property type="match status" value="1"/>
</dbReference>
<dbReference type="PANTHER" id="PTHR43362:SF1">
    <property type="entry name" value="MANNITOL DEHYDROGENASE 2-RELATED"/>
    <property type="match status" value="1"/>
</dbReference>
<dbReference type="InterPro" id="IPR008927">
    <property type="entry name" value="6-PGluconate_DH-like_C_sf"/>
</dbReference>
<evidence type="ECO:0000313" key="5">
    <source>
        <dbReference type="Proteomes" id="UP000266206"/>
    </source>
</evidence>
<dbReference type="AlphaFoldDB" id="A0A3A1YYG0"/>
<reference evidence="4 5" key="1">
    <citation type="submission" date="2017-08" db="EMBL/GenBank/DDBJ databases">
        <title>Pusillimonas indicus sp. nov., a member of the family Alcaligenaceae isolated from surface seawater.</title>
        <authorList>
            <person name="Li J."/>
        </authorList>
    </citation>
    <scope>NUCLEOTIDE SEQUENCE [LARGE SCALE GENOMIC DNA]</scope>
    <source>
        <strain evidence="4 5">L52-1-41</strain>
    </source>
</reference>
<dbReference type="PANTHER" id="PTHR43362">
    <property type="entry name" value="MANNITOL DEHYDROGENASE DSF1-RELATED"/>
    <property type="match status" value="1"/>
</dbReference>
<dbReference type="InterPro" id="IPR013131">
    <property type="entry name" value="Mannitol_DH_N"/>
</dbReference>
<dbReference type="Pfam" id="PF08125">
    <property type="entry name" value="Mannitol_dh_C"/>
    <property type="match status" value="1"/>
</dbReference>
<dbReference type="Proteomes" id="UP000266206">
    <property type="component" value="Unassembled WGS sequence"/>
</dbReference>
<feature type="domain" description="Mannitol dehydrogenase C-terminal" evidence="3">
    <location>
        <begin position="289"/>
        <end position="482"/>
    </location>
</feature>
<dbReference type="Pfam" id="PF01232">
    <property type="entry name" value="Mannitol_dh"/>
    <property type="match status" value="1"/>
</dbReference>
<name>A0A3A1YYG0_9BURK</name>
<dbReference type="InterPro" id="IPR000669">
    <property type="entry name" value="Mannitol_DH"/>
</dbReference>
<dbReference type="PRINTS" id="PR00084">
    <property type="entry name" value="MTLDHDRGNASE"/>
</dbReference>
<dbReference type="Gene3D" id="3.40.50.720">
    <property type="entry name" value="NAD(P)-binding Rossmann-like Domain"/>
    <property type="match status" value="1"/>
</dbReference>
<evidence type="ECO:0000259" key="2">
    <source>
        <dbReference type="Pfam" id="PF01232"/>
    </source>
</evidence>